<dbReference type="EMBL" id="LAZR01009275">
    <property type="protein sequence ID" value="KKM73616.1"/>
    <property type="molecule type" value="Genomic_DNA"/>
</dbReference>
<gene>
    <name evidence="1" type="ORF">LCGC14_1408620</name>
</gene>
<sequence>VVSSHPSHTPQFTSSATSATSFALFPQTHTTYLRLASTTEASNIASAVVETYELDNEVGAVKVPMNVGQEVWDFIKVTDSRQNDTRTGNVRYLKRNVQVPQRGGRLVFDMDIRFGKTAVLPSPILAGVSGGGGRVSDPNINNLIDAVNSLNIAFNELNGDLVTVIEFLNTQIEDGFFRRLTVTDALTIPNE</sequence>
<comment type="caution">
    <text evidence="1">The sequence shown here is derived from an EMBL/GenBank/DDBJ whole genome shotgun (WGS) entry which is preliminary data.</text>
</comment>
<protein>
    <submittedName>
        <fullName evidence="1">Uncharacterized protein</fullName>
    </submittedName>
</protein>
<organism evidence="1">
    <name type="scientific">marine sediment metagenome</name>
    <dbReference type="NCBI Taxonomy" id="412755"/>
    <lineage>
        <taxon>unclassified sequences</taxon>
        <taxon>metagenomes</taxon>
        <taxon>ecological metagenomes</taxon>
    </lineage>
</organism>
<proteinExistence type="predicted"/>
<feature type="non-terminal residue" evidence="1">
    <location>
        <position position="1"/>
    </location>
</feature>
<name>A0A0F9KFU6_9ZZZZ</name>
<dbReference type="AlphaFoldDB" id="A0A0F9KFU6"/>
<reference evidence="1" key="1">
    <citation type="journal article" date="2015" name="Nature">
        <title>Complex archaea that bridge the gap between prokaryotes and eukaryotes.</title>
        <authorList>
            <person name="Spang A."/>
            <person name="Saw J.H."/>
            <person name="Jorgensen S.L."/>
            <person name="Zaremba-Niedzwiedzka K."/>
            <person name="Martijn J."/>
            <person name="Lind A.E."/>
            <person name="van Eijk R."/>
            <person name="Schleper C."/>
            <person name="Guy L."/>
            <person name="Ettema T.J."/>
        </authorList>
    </citation>
    <scope>NUCLEOTIDE SEQUENCE</scope>
</reference>
<evidence type="ECO:0000313" key="1">
    <source>
        <dbReference type="EMBL" id="KKM73616.1"/>
    </source>
</evidence>
<accession>A0A0F9KFU6</accession>